<dbReference type="EMBL" id="JAUOPG010000008">
    <property type="protein sequence ID" value="MDO6454432.1"/>
    <property type="molecule type" value="Genomic_DNA"/>
</dbReference>
<evidence type="ECO:0000313" key="4">
    <source>
        <dbReference type="Proteomes" id="UP001169862"/>
    </source>
</evidence>
<evidence type="ECO:0000313" key="3">
    <source>
        <dbReference type="EMBL" id="MDO6454432.1"/>
    </source>
</evidence>
<dbReference type="AlphaFoldDB" id="A0AAW7XN57"/>
<sequence length="143" mass="16253">MARIKLEMPEHFIFSTVLPIRISDINYGGHLGNDAVLSMIHEARVRFLNNYHYTEQNIDGRGLIMTDSAIVYRSEGFYGDLIQIDVAVGDFNKYGCDIFYLLSNKKTAEELAIAKTGVVFFDYEARKVVPMPDGFRASMQKDT</sequence>
<comment type="caution">
    <text evidence="3">The sequence shown here is derived from an EMBL/GenBank/DDBJ whole genome shotgun (WGS) entry which is preliminary data.</text>
</comment>
<comment type="similarity">
    <text evidence="1">Belongs to the 4-hydroxybenzoyl-CoA thioesterase family.</text>
</comment>
<keyword evidence="2" id="KW-0378">Hydrolase</keyword>
<dbReference type="CDD" id="cd00586">
    <property type="entry name" value="4HBT"/>
    <property type="match status" value="1"/>
</dbReference>
<dbReference type="Pfam" id="PF13279">
    <property type="entry name" value="4HBT_2"/>
    <property type="match status" value="1"/>
</dbReference>
<dbReference type="RefSeq" id="WP_075171412.1">
    <property type="nucleotide sequence ID" value="NZ_CAXPFL010000035.1"/>
</dbReference>
<name>A0AAW7XN57_9GAMM</name>
<proteinExistence type="inferred from homology"/>
<dbReference type="Gene3D" id="3.10.129.10">
    <property type="entry name" value="Hotdog Thioesterase"/>
    <property type="match status" value="1"/>
</dbReference>
<reference evidence="3" key="1">
    <citation type="submission" date="2023-07" db="EMBL/GenBank/DDBJ databases">
        <title>Genome content predicts the carbon catabolic preferences of heterotrophic bacteria.</title>
        <authorList>
            <person name="Gralka M."/>
        </authorList>
    </citation>
    <scope>NUCLEOTIDE SEQUENCE</scope>
    <source>
        <strain evidence="3">I2M16</strain>
    </source>
</reference>
<dbReference type="InterPro" id="IPR029069">
    <property type="entry name" value="HotDog_dom_sf"/>
</dbReference>
<dbReference type="GeneID" id="89455371"/>
<dbReference type="SUPFAM" id="SSF54637">
    <property type="entry name" value="Thioesterase/thiol ester dehydrase-isomerase"/>
    <property type="match status" value="1"/>
</dbReference>
<dbReference type="PANTHER" id="PTHR31793">
    <property type="entry name" value="4-HYDROXYBENZOYL-COA THIOESTERASE FAMILY MEMBER"/>
    <property type="match status" value="1"/>
</dbReference>
<protein>
    <submittedName>
        <fullName evidence="3">Thioesterase family protein</fullName>
    </submittedName>
</protein>
<dbReference type="PANTHER" id="PTHR31793:SF27">
    <property type="entry name" value="NOVEL THIOESTERASE SUPERFAMILY DOMAIN AND SAPOSIN A-TYPE DOMAIN CONTAINING PROTEIN (0610012H03RIK)"/>
    <property type="match status" value="1"/>
</dbReference>
<organism evidence="3 4">
    <name type="scientific">Neptunomonas phycophila</name>
    <dbReference type="NCBI Taxonomy" id="1572645"/>
    <lineage>
        <taxon>Bacteria</taxon>
        <taxon>Pseudomonadati</taxon>
        <taxon>Pseudomonadota</taxon>
        <taxon>Gammaproteobacteria</taxon>
        <taxon>Oceanospirillales</taxon>
        <taxon>Oceanospirillaceae</taxon>
        <taxon>Neptunomonas</taxon>
    </lineage>
</organism>
<evidence type="ECO:0000256" key="1">
    <source>
        <dbReference type="ARBA" id="ARBA00005953"/>
    </source>
</evidence>
<dbReference type="InterPro" id="IPR050563">
    <property type="entry name" value="4-hydroxybenzoyl-CoA_TE"/>
</dbReference>
<gene>
    <name evidence="3" type="ORF">Q4490_12730</name>
</gene>
<dbReference type="Proteomes" id="UP001169862">
    <property type="component" value="Unassembled WGS sequence"/>
</dbReference>
<dbReference type="GO" id="GO:0047617">
    <property type="term" value="F:fatty acyl-CoA hydrolase activity"/>
    <property type="evidence" value="ECO:0007669"/>
    <property type="project" value="TreeGrafter"/>
</dbReference>
<evidence type="ECO:0000256" key="2">
    <source>
        <dbReference type="ARBA" id="ARBA00022801"/>
    </source>
</evidence>
<accession>A0AAW7XN57</accession>